<dbReference type="Proteomes" id="UP000784294">
    <property type="component" value="Unassembled WGS sequence"/>
</dbReference>
<dbReference type="EMBL" id="CAAALY010028777">
    <property type="protein sequence ID" value="VEL16524.1"/>
    <property type="molecule type" value="Genomic_DNA"/>
</dbReference>
<evidence type="ECO:0000313" key="1">
    <source>
        <dbReference type="EMBL" id="VEL16524.1"/>
    </source>
</evidence>
<dbReference type="AlphaFoldDB" id="A0A448WP00"/>
<sequence length="79" mass="8547">MIHVACGQKILGSLNYLDRCDASDLCPRHLQAASRQQSRGGAKVATAIGCPDSRAPVSESTPSFAWLMHARVEHKTRSV</sequence>
<evidence type="ECO:0000313" key="2">
    <source>
        <dbReference type="Proteomes" id="UP000784294"/>
    </source>
</evidence>
<protein>
    <submittedName>
        <fullName evidence="1">Uncharacterized protein</fullName>
    </submittedName>
</protein>
<accession>A0A448WP00</accession>
<organism evidence="1 2">
    <name type="scientific">Protopolystoma xenopodis</name>
    <dbReference type="NCBI Taxonomy" id="117903"/>
    <lineage>
        <taxon>Eukaryota</taxon>
        <taxon>Metazoa</taxon>
        <taxon>Spiralia</taxon>
        <taxon>Lophotrochozoa</taxon>
        <taxon>Platyhelminthes</taxon>
        <taxon>Monogenea</taxon>
        <taxon>Polyopisthocotylea</taxon>
        <taxon>Polystomatidea</taxon>
        <taxon>Polystomatidae</taxon>
        <taxon>Protopolystoma</taxon>
    </lineage>
</organism>
<proteinExistence type="predicted"/>
<comment type="caution">
    <text evidence="1">The sequence shown here is derived from an EMBL/GenBank/DDBJ whole genome shotgun (WGS) entry which is preliminary data.</text>
</comment>
<keyword evidence="2" id="KW-1185">Reference proteome</keyword>
<gene>
    <name evidence="1" type="ORF">PXEA_LOCUS9964</name>
</gene>
<reference evidence="1" key="1">
    <citation type="submission" date="2018-11" db="EMBL/GenBank/DDBJ databases">
        <authorList>
            <consortium name="Pathogen Informatics"/>
        </authorList>
    </citation>
    <scope>NUCLEOTIDE SEQUENCE</scope>
</reference>
<name>A0A448WP00_9PLAT</name>